<evidence type="ECO:0008006" key="3">
    <source>
        <dbReference type="Google" id="ProtNLM"/>
    </source>
</evidence>
<dbReference type="PATRIC" id="fig|1185325.3.peg.474"/>
<dbReference type="EMBL" id="AKFP01000007">
    <property type="protein sequence ID" value="EJN56490.1"/>
    <property type="molecule type" value="Genomic_DNA"/>
</dbReference>
<dbReference type="AlphaFoldDB" id="J3ERW0"/>
<dbReference type="Proteomes" id="UP000007271">
    <property type="component" value="Unassembled WGS sequence"/>
</dbReference>
<evidence type="ECO:0000313" key="1">
    <source>
        <dbReference type="EMBL" id="EJN56490.1"/>
    </source>
</evidence>
<name>J3ERW0_9LACO</name>
<gene>
    <name evidence="1" type="ORF">A11Y_117534</name>
</gene>
<organism evidence="1 2">
    <name type="scientific">Loigolactobacillus coryniformis subsp. coryniformis CECT 5711</name>
    <dbReference type="NCBI Taxonomy" id="1185325"/>
    <lineage>
        <taxon>Bacteria</taxon>
        <taxon>Bacillati</taxon>
        <taxon>Bacillota</taxon>
        <taxon>Bacilli</taxon>
        <taxon>Lactobacillales</taxon>
        <taxon>Lactobacillaceae</taxon>
        <taxon>Loigolactobacillus</taxon>
    </lineage>
</organism>
<proteinExistence type="predicted"/>
<sequence>MPPEVKRLLDKYHGTLMLKVAKEHGIQQKTLDALVNNAVLDKDYPGVYVESGDFADPFYFRAVKFSRGIFSHETALYLHDMTDELIDRYIMSFPRGYHNANLSEYFIVPRIVNQRFYEFGVTKIETLNGNTVPVYDAERTLCDIWRKSYKADPSVKIKALNAYFERPDRDFNKLANYAQVLKVGNEFMTALEVKIG</sequence>
<evidence type="ECO:0000313" key="2">
    <source>
        <dbReference type="Proteomes" id="UP000007271"/>
    </source>
</evidence>
<comment type="caution">
    <text evidence="1">The sequence shown here is derived from an EMBL/GenBank/DDBJ whole genome shotgun (WGS) entry which is preliminary data.</text>
</comment>
<protein>
    <recommendedName>
        <fullName evidence="3">Abortive phage infection protein</fullName>
    </recommendedName>
</protein>
<dbReference type="RefSeq" id="WP_004562530.1">
    <property type="nucleotide sequence ID" value="NZ_AKFP01000007.1"/>
</dbReference>
<reference evidence="1 2" key="1">
    <citation type="submission" date="2012-05" db="EMBL/GenBank/DDBJ databases">
        <title>Complete Genome Sequence of Lactobacillus coryniformis CECT5711.</title>
        <authorList>
            <person name="Rodriguez J.M."/>
        </authorList>
    </citation>
    <scope>NUCLEOTIDE SEQUENCE [LARGE SCALE GENOMIC DNA]</scope>
    <source>
        <strain evidence="2">CECT5711</strain>
    </source>
</reference>
<accession>J3ERW0</accession>